<reference evidence="5" key="1">
    <citation type="submission" date="2018-06" db="EMBL/GenBank/DDBJ databases">
        <authorList>
            <person name="Zhirakovskaya E."/>
        </authorList>
    </citation>
    <scope>NUCLEOTIDE SEQUENCE</scope>
</reference>
<dbReference type="InterPro" id="IPR049383">
    <property type="entry name" value="UbiD-like_N"/>
</dbReference>
<dbReference type="PANTHER" id="PTHR30108">
    <property type="entry name" value="3-OCTAPRENYL-4-HYDROXYBENZOATE CARBOXY-LYASE-RELATED"/>
    <property type="match status" value="1"/>
</dbReference>
<evidence type="ECO:0000259" key="3">
    <source>
        <dbReference type="Pfam" id="PF20695"/>
    </source>
</evidence>
<dbReference type="GO" id="GO:0005829">
    <property type="term" value="C:cytosol"/>
    <property type="evidence" value="ECO:0007669"/>
    <property type="project" value="TreeGrafter"/>
</dbReference>
<dbReference type="SUPFAM" id="SSF143968">
    <property type="entry name" value="UbiD C-terminal domain-like"/>
    <property type="match status" value="1"/>
</dbReference>
<feature type="domain" description="3-octaprenyl-4-hydroxybenzoate carboxy-lyase-like C-terminal" evidence="4">
    <location>
        <begin position="325"/>
        <end position="449"/>
    </location>
</feature>
<dbReference type="Pfam" id="PF20696">
    <property type="entry name" value="UbiD_C"/>
    <property type="match status" value="1"/>
</dbReference>
<dbReference type="NCBIfam" id="TIGR00148">
    <property type="entry name" value="UbiD family decarboxylase"/>
    <property type="match status" value="1"/>
</dbReference>
<dbReference type="InterPro" id="IPR048304">
    <property type="entry name" value="UbiD_Rift_dom"/>
</dbReference>
<gene>
    <name evidence="5" type="ORF">MNBD_DELTA01-423</name>
</gene>
<dbReference type="PANTHER" id="PTHR30108:SF17">
    <property type="entry name" value="FERULIC ACID DECARBOXYLASE 1"/>
    <property type="match status" value="1"/>
</dbReference>
<accession>A0A3B0QTW6</accession>
<dbReference type="Pfam" id="PF20695">
    <property type="entry name" value="UbiD_N"/>
    <property type="match status" value="1"/>
</dbReference>
<dbReference type="Gene3D" id="3.40.1670.10">
    <property type="entry name" value="UbiD C-terminal domain-like"/>
    <property type="match status" value="1"/>
</dbReference>
<sequence length="485" mass="54540">MIFNDIRDFLNKLEGDGLLKRVKVEVDPELEIAEIMDRLVKDGGPAVLFENVKGSRFPVIANLYGTRERVTLGLGIEEAELKELAEFIAMLQRPKPPEGLWDAVKKIPFFKKMLTIGPKTVGKGACQEVVLTGEDANLDILPILKCWPGDAAPLITWPLVVTQAPEGGAFNVGVYRMQKLDGKRAIMRWLAQRGGAHHQRLWEEKGEPMPIAIAIGCEPATTIAAVTPLPDDLGEYLFAGVLRKKSVELVECKTVPLKVPATAEIVLEGELRHGEQEMEGPFGDHTGYYNSAEPFPVFHLKAITHRRDSMYLATITGRPPKEDAVIGTILNDLYLPTLRLNFPEIVDFCLPMEAVSYRIAVVSIKKEYPGHAKRIMMGLWGILKQFLYVKYIIVVDEDIDVQNWDDVIWALATRVDPKRDSMFVEDTPIDYLDFSSPKEGLGSKLGIDATNKIPPEVTREWGEKLEMDEETRELVTRKWRSYGFE</sequence>
<dbReference type="AlphaFoldDB" id="A0A3B0QTW6"/>
<name>A0A3B0QTW6_9ZZZZ</name>
<dbReference type="EMBL" id="UOEA01000080">
    <property type="protein sequence ID" value="VAV85064.1"/>
    <property type="molecule type" value="Genomic_DNA"/>
</dbReference>
<evidence type="ECO:0000259" key="2">
    <source>
        <dbReference type="Pfam" id="PF01977"/>
    </source>
</evidence>
<dbReference type="Pfam" id="PF01977">
    <property type="entry name" value="UbiD"/>
    <property type="match status" value="1"/>
</dbReference>
<protein>
    <submittedName>
        <fullName evidence="5">3-polyprenyl-4-hydroxybenzoate carboxy-lyase</fullName>
        <ecNumber evidence="5">4.1.1.98</ecNumber>
    </submittedName>
</protein>
<dbReference type="GO" id="GO:0006744">
    <property type="term" value="P:ubiquinone biosynthetic process"/>
    <property type="evidence" value="ECO:0007669"/>
    <property type="project" value="TreeGrafter"/>
</dbReference>
<dbReference type="InterPro" id="IPR049381">
    <property type="entry name" value="UbiD-like_C"/>
</dbReference>
<feature type="domain" description="3-octaprenyl-4-hydroxybenzoate carboxy-lyase-like Rift-related" evidence="2">
    <location>
        <begin position="121"/>
        <end position="319"/>
    </location>
</feature>
<dbReference type="InterPro" id="IPR022390">
    <property type="entry name" value="HBDC"/>
</dbReference>
<evidence type="ECO:0000256" key="1">
    <source>
        <dbReference type="ARBA" id="ARBA00010021"/>
    </source>
</evidence>
<dbReference type="SUPFAM" id="SSF50475">
    <property type="entry name" value="FMN-binding split barrel"/>
    <property type="match status" value="1"/>
</dbReference>
<organism evidence="5">
    <name type="scientific">hydrothermal vent metagenome</name>
    <dbReference type="NCBI Taxonomy" id="652676"/>
    <lineage>
        <taxon>unclassified sequences</taxon>
        <taxon>metagenomes</taxon>
        <taxon>ecological metagenomes</taxon>
    </lineage>
</organism>
<dbReference type="Gene3D" id="1.20.5.570">
    <property type="entry name" value="Single helix bin"/>
    <property type="match status" value="1"/>
</dbReference>
<dbReference type="NCBIfam" id="TIGR03701">
    <property type="entry name" value="mena_SCO4490"/>
    <property type="match status" value="1"/>
</dbReference>
<dbReference type="FunFam" id="3.40.1670.10:FF:000001">
    <property type="entry name" value="3-octaprenyl-4-hydroxybenzoate carboxy-lyase"/>
    <property type="match status" value="1"/>
</dbReference>
<keyword evidence="5" id="KW-0456">Lyase</keyword>
<proteinExistence type="inferred from homology"/>
<dbReference type="InterPro" id="IPR002830">
    <property type="entry name" value="UbiD"/>
</dbReference>
<evidence type="ECO:0000259" key="4">
    <source>
        <dbReference type="Pfam" id="PF20696"/>
    </source>
</evidence>
<evidence type="ECO:0000313" key="5">
    <source>
        <dbReference type="EMBL" id="VAV85064.1"/>
    </source>
</evidence>
<comment type="similarity">
    <text evidence="1">Belongs to the UbiD family.</text>
</comment>
<dbReference type="EC" id="4.1.1.98" evidence="5"/>
<dbReference type="GO" id="GO:0008694">
    <property type="term" value="F:4-hydroxy-3-polyprenylbenzoate decarboxylase activity"/>
    <property type="evidence" value="ECO:0007669"/>
    <property type="project" value="UniProtKB-EC"/>
</dbReference>
<feature type="domain" description="3-octaprenyl-4-hydroxybenzoate carboxy-lyase-like N-terminal" evidence="3">
    <location>
        <begin position="10"/>
        <end position="87"/>
    </location>
</feature>